<keyword evidence="3" id="KW-0378">Hydrolase</keyword>
<dbReference type="InterPro" id="IPR043795">
    <property type="entry name" value="N-alpha-Ac-DABA-like"/>
</dbReference>
<dbReference type="Gene3D" id="3.40.630.10">
    <property type="entry name" value="Zn peptidases"/>
    <property type="match status" value="1"/>
</dbReference>
<gene>
    <name evidence="7" type="primary">doeB</name>
    <name evidence="7" type="ORF">SCARR_00177</name>
</gene>
<dbReference type="PANTHER" id="PTHR37326">
    <property type="entry name" value="BLL3975 PROTEIN"/>
    <property type="match status" value="1"/>
</dbReference>
<dbReference type="EMBL" id="CAAHFH010000001">
    <property type="protein sequence ID" value="VGO18126.1"/>
    <property type="molecule type" value="Genomic_DNA"/>
</dbReference>
<evidence type="ECO:0000256" key="1">
    <source>
        <dbReference type="ARBA" id="ARBA00001947"/>
    </source>
</evidence>
<feature type="domain" description="Succinylglutamate desuccinylase/Aspartoacylase catalytic" evidence="6">
    <location>
        <begin position="45"/>
        <end position="226"/>
    </location>
</feature>
<organism evidence="7 8">
    <name type="scientific">Pontiella sulfatireligans</name>
    <dbReference type="NCBI Taxonomy" id="2750658"/>
    <lineage>
        <taxon>Bacteria</taxon>
        <taxon>Pseudomonadati</taxon>
        <taxon>Kiritimatiellota</taxon>
        <taxon>Kiritimatiellia</taxon>
        <taxon>Kiritimatiellales</taxon>
        <taxon>Pontiellaceae</taxon>
        <taxon>Pontiella</taxon>
    </lineage>
</organism>
<dbReference type="PIRSF" id="PIRSF039012">
    <property type="entry name" value="ASP"/>
    <property type="match status" value="1"/>
</dbReference>
<keyword evidence="2" id="KW-0479">Metal-binding</keyword>
<name>A0A6C2UFY4_9BACT</name>
<dbReference type="GO" id="GO:0016811">
    <property type="term" value="F:hydrolase activity, acting on carbon-nitrogen (but not peptide) bonds, in linear amides"/>
    <property type="evidence" value="ECO:0007669"/>
    <property type="project" value="InterPro"/>
</dbReference>
<dbReference type="InterPro" id="IPR053138">
    <property type="entry name" value="N-alpha-Ac-DABA_deacetylase"/>
</dbReference>
<evidence type="ECO:0000256" key="5">
    <source>
        <dbReference type="SAM" id="MobiDB-lite"/>
    </source>
</evidence>
<dbReference type="PANTHER" id="PTHR37326:SF2">
    <property type="entry name" value="SUCCINYLGLUTAMATE DESUCCINYLASE_ASPARTOACYLASE FAMILY PROTEIN"/>
    <property type="match status" value="1"/>
</dbReference>
<comment type="cofactor">
    <cofactor evidence="1">
        <name>Zn(2+)</name>
        <dbReference type="ChEBI" id="CHEBI:29105"/>
    </cofactor>
</comment>
<accession>A0A6C2UFY4</accession>
<dbReference type="Pfam" id="PF24827">
    <property type="entry name" value="AstE_AspA_cat"/>
    <property type="match status" value="1"/>
</dbReference>
<protein>
    <submittedName>
        <fullName evidence="7">N-alpha-acetyl-L-2,4-diaminobutyric acid deacetylase</fullName>
    </submittedName>
</protein>
<dbReference type="CDD" id="cd06251">
    <property type="entry name" value="M14_ASTE_ASPA-like"/>
    <property type="match status" value="1"/>
</dbReference>
<dbReference type="AlphaFoldDB" id="A0A6C2UFY4"/>
<dbReference type="GO" id="GO:0046872">
    <property type="term" value="F:metal ion binding"/>
    <property type="evidence" value="ECO:0007669"/>
    <property type="project" value="UniProtKB-KW"/>
</dbReference>
<evidence type="ECO:0000256" key="3">
    <source>
        <dbReference type="ARBA" id="ARBA00022801"/>
    </source>
</evidence>
<dbReference type="Proteomes" id="UP000346198">
    <property type="component" value="Unassembled WGS sequence"/>
</dbReference>
<reference evidence="7 8" key="1">
    <citation type="submission" date="2019-04" db="EMBL/GenBank/DDBJ databases">
        <authorList>
            <person name="Van Vliet M D."/>
        </authorList>
    </citation>
    <scope>NUCLEOTIDE SEQUENCE [LARGE SCALE GENOMIC DNA]</scope>
    <source>
        <strain evidence="7 8">F21</strain>
    </source>
</reference>
<dbReference type="RefSeq" id="WP_136059645.1">
    <property type="nucleotide sequence ID" value="NZ_CAAHFH010000001.1"/>
</dbReference>
<dbReference type="SUPFAM" id="SSF53187">
    <property type="entry name" value="Zn-dependent exopeptidases"/>
    <property type="match status" value="1"/>
</dbReference>
<evidence type="ECO:0000256" key="4">
    <source>
        <dbReference type="ARBA" id="ARBA00022833"/>
    </source>
</evidence>
<proteinExistence type="predicted"/>
<keyword evidence="4" id="KW-0862">Zinc</keyword>
<evidence type="ECO:0000259" key="6">
    <source>
        <dbReference type="Pfam" id="PF24827"/>
    </source>
</evidence>
<evidence type="ECO:0000256" key="2">
    <source>
        <dbReference type="ARBA" id="ARBA00022723"/>
    </source>
</evidence>
<keyword evidence="8" id="KW-1185">Reference proteome</keyword>
<evidence type="ECO:0000313" key="8">
    <source>
        <dbReference type="Proteomes" id="UP000346198"/>
    </source>
</evidence>
<sequence>MQPAIMIGGHEIKAGTRQLIHLSLPEFYTYAPTTMPIHIVHGRNPGPCLLVTSAVHGDEINGVEIIRRLLGHKSLERIKGTLILIPVVNVFGFVAQSRYLPDRRDLNRSFPGSPKGSMAARLANVLMSEIMPHCTHVIDLHTGAIARENLPQIRATLNGNQELIELAKAFNAPVVLASGLREGTFRKAAHDLGVPSLVYEAGEALRFDEVSIRAGVVGILNILSHLGMTRKRARRKEHQPLIAKSSQWVRASQSGVARSLVALGARVSVGDELAFISDPSGGHEEVVKSSVAGIVIGRTRLPLVHEGEAIFHIAKFSQTSEAAESIENFQDAFDPETDTVESEEPPVVS</sequence>
<feature type="compositionally biased region" description="Acidic residues" evidence="5">
    <location>
        <begin position="333"/>
        <end position="349"/>
    </location>
</feature>
<dbReference type="GO" id="GO:0016788">
    <property type="term" value="F:hydrolase activity, acting on ester bonds"/>
    <property type="evidence" value="ECO:0007669"/>
    <property type="project" value="InterPro"/>
</dbReference>
<evidence type="ECO:0000313" key="7">
    <source>
        <dbReference type="EMBL" id="VGO18126.1"/>
    </source>
</evidence>
<feature type="region of interest" description="Disordered" evidence="5">
    <location>
        <begin position="325"/>
        <end position="349"/>
    </location>
</feature>
<dbReference type="InterPro" id="IPR055438">
    <property type="entry name" value="AstE_AspA_cat"/>
</dbReference>